<evidence type="ECO:0000256" key="1">
    <source>
        <dbReference type="ARBA" id="ARBA00004651"/>
    </source>
</evidence>
<comment type="similarity">
    <text evidence="7">Belongs to the binding-protein-dependent transport system permease family.</text>
</comment>
<dbReference type="CDD" id="cd06261">
    <property type="entry name" value="TM_PBP2"/>
    <property type="match status" value="1"/>
</dbReference>
<dbReference type="InterPro" id="IPR050366">
    <property type="entry name" value="BP-dependent_transpt_permease"/>
</dbReference>
<protein>
    <submittedName>
        <fullName evidence="9">ABC transporter permease</fullName>
    </submittedName>
</protein>
<feature type="transmembrane region" description="Helical" evidence="7">
    <location>
        <begin position="53"/>
        <end position="76"/>
    </location>
</feature>
<comment type="subcellular location">
    <subcellularLocation>
        <location evidence="1 7">Cell membrane</location>
        <topology evidence="1 7">Multi-pass membrane protein</topology>
    </subcellularLocation>
</comment>
<dbReference type="SUPFAM" id="SSF161098">
    <property type="entry name" value="MetI-like"/>
    <property type="match status" value="1"/>
</dbReference>
<proteinExistence type="inferred from homology"/>
<feature type="domain" description="ABC transmembrane type-1" evidence="8">
    <location>
        <begin position="52"/>
        <end position="241"/>
    </location>
</feature>
<keyword evidence="10" id="KW-1185">Reference proteome</keyword>
<keyword evidence="4 7" id="KW-0812">Transmembrane</keyword>
<dbReference type="Pfam" id="PF00528">
    <property type="entry name" value="BPD_transp_1"/>
    <property type="match status" value="1"/>
</dbReference>
<keyword evidence="2 7" id="KW-0813">Transport</keyword>
<dbReference type="PANTHER" id="PTHR43386">
    <property type="entry name" value="OLIGOPEPTIDE TRANSPORT SYSTEM PERMEASE PROTEIN APPC"/>
    <property type="match status" value="1"/>
</dbReference>
<feature type="transmembrane region" description="Helical" evidence="7">
    <location>
        <begin position="218"/>
        <end position="241"/>
    </location>
</feature>
<name>A0ABV2DRG0_9HYPH</name>
<evidence type="ECO:0000256" key="3">
    <source>
        <dbReference type="ARBA" id="ARBA00022475"/>
    </source>
</evidence>
<dbReference type="InterPro" id="IPR000515">
    <property type="entry name" value="MetI-like"/>
</dbReference>
<feature type="transmembrane region" description="Helical" evidence="7">
    <location>
        <begin position="177"/>
        <end position="198"/>
    </location>
</feature>
<dbReference type="Gene3D" id="1.10.3720.10">
    <property type="entry name" value="MetI-like"/>
    <property type="match status" value="1"/>
</dbReference>
<keyword evidence="6 7" id="KW-0472">Membrane</keyword>
<reference evidence="9 10" key="1">
    <citation type="submission" date="2024-06" db="EMBL/GenBank/DDBJ databases">
        <authorList>
            <person name="Kim D.-U."/>
        </authorList>
    </citation>
    <scope>NUCLEOTIDE SEQUENCE [LARGE SCALE GENOMIC DNA]</scope>
    <source>
        <strain evidence="9 10">KACC15460</strain>
    </source>
</reference>
<comment type="caution">
    <text evidence="9">The sequence shown here is derived from an EMBL/GenBank/DDBJ whole genome shotgun (WGS) entry which is preliminary data.</text>
</comment>
<dbReference type="PANTHER" id="PTHR43386:SF25">
    <property type="entry name" value="PEPTIDE ABC TRANSPORTER PERMEASE PROTEIN"/>
    <property type="match status" value="1"/>
</dbReference>
<evidence type="ECO:0000259" key="8">
    <source>
        <dbReference type="PROSITE" id="PS50928"/>
    </source>
</evidence>
<dbReference type="EMBL" id="JBEWSZ010000011">
    <property type="protein sequence ID" value="MET2832656.1"/>
    <property type="molecule type" value="Genomic_DNA"/>
</dbReference>
<dbReference type="Proteomes" id="UP001548832">
    <property type="component" value="Unassembled WGS sequence"/>
</dbReference>
<dbReference type="RefSeq" id="WP_354464873.1">
    <property type="nucleotide sequence ID" value="NZ_JBEWSZ010000011.1"/>
</dbReference>
<evidence type="ECO:0000313" key="9">
    <source>
        <dbReference type="EMBL" id="MET2832656.1"/>
    </source>
</evidence>
<gene>
    <name evidence="9" type="ORF">ABVQ20_37610</name>
</gene>
<evidence type="ECO:0000256" key="6">
    <source>
        <dbReference type="ARBA" id="ARBA00023136"/>
    </source>
</evidence>
<keyword evidence="3" id="KW-1003">Cell membrane</keyword>
<keyword evidence="5 7" id="KW-1133">Transmembrane helix</keyword>
<dbReference type="InterPro" id="IPR035906">
    <property type="entry name" value="MetI-like_sf"/>
</dbReference>
<evidence type="ECO:0000313" key="10">
    <source>
        <dbReference type="Proteomes" id="UP001548832"/>
    </source>
</evidence>
<evidence type="ECO:0000256" key="5">
    <source>
        <dbReference type="ARBA" id="ARBA00022989"/>
    </source>
</evidence>
<evidence type="ECO:0000256" key="4">
    <source>
        <dbReference type="ARBA" id="ARBA00022692"/>
    </source>
</evidence>
<evidence type="ECO:0000256" key="2">
    <source>
        <dbReference type="ARBA" id="ARBA00022448"/>
    </source>
</evidence>
<accession>A0ABV2DRG0</accession>
<sequence>MLGVVAIALFGPVFFSGSTEIVGRPFMMPTPGHPLGLDGYGRDVLTRLMNGGFTILLLVTATTALVYAVGAPVGLFTALHSRALSASALWLFDCLLAFPPLLLVLLLAASTAGGVTAAVIAVAASQVPWVTRLVRAAASEVATSGYVDAARLRGESTWSIMWRELLPNIRATMLADLGLRITVSILLITSASFLGVGLRPPTADWGLMAAENRNGLALQPWAVLAPAAMIALLTVGVNLMFDAWPRTSGRRYGAELPENDA</sequence>
<evidence type="ECO:0000256" key="7">
    <source>
        <dbReference type="RuleBase" id="RU363032"/>
    </source>
</evidence>
<organism evidence="9 10">
    <name type="scientific">Mesorhizobium shangrilense</name>
    <dbReference type="NCBI Taxonomy" id="460060"/>
    <lineage>
        <taxon>Bacteria</taxon>
        <taxon>Pseudomonadati</taxon>
        <taxon>Pseudomonadota</taxon>
        <taxon>Alphaproteobacteria</taxon>
        <taxon>Hyphomicrobiales</taxon>
        <taxon>Phyllobacteriaceae</taxon>
        <taxon>Mesorhizobium</taxon>
    </lineage>
</organism>
<dbReference type="PROSITE" id="PS50928">
    <property type="entry name" value="ABC_TM1"/>
    <property type="match status" value="1"/>
</dbReference>